<accession>A0A426ZLU2</accession>
<evidence type="ECO:0000256" key="3">
    <source>
        <dbReference type="ARBA" id="ARBA00022771"/>
    </source>
</evidence>
<proteinExistence type="predicted"/>
<dbReference type="InterPro" id="IPR051366">
    <property type="entry name" value="DEF8"/>
</dbReference>
<evidence type="ECO:0000256" key="1">
    <source>
        <dbReference type="ARBA" id="ARBA00022723"/>
    </source>
</evidence>
<protein>
    <submittedName>
        <fullName evidence="5">Uncharacterized protein</fullName>
    </submittedName>
</protein>
<sequence length="165" mass="17801">MAALPVMLETVSNKILEHITQQCLVCYDTGVPCAARQICDDPLSLIFPFQNISCQVTGGILLSLQEAEAARCNSCGSIFHQACFVKVISCTCGKSTNAVEDLDIRDHGESEKPLAVLTQPSKSSSSLSLFSNILLKASPDLIRRPKDRGPAIFMGSLSLSNTSFY</sequence>
<dbReference type="InterPro" id="IPR025258">
    <property type="entry name" value="RH_dom"/>
</dbReference>
<comment type="caution">
    <text evidence="5">The sequence shown here is derived from an EMBL/GenBank/DDBJ whole genome shotgun (WGS) entry which is preliminary data.</text>
</comment>
<organism evidence="5 6">
    <name type="scientific">Ensete ventricosum</name>
    <name type="common">Abyssinian banana</name>
    <name type="synonym">Musa ensete</name>
    <dbReference type="NCBI Taxonomy" id="4639"/>
    <lineage>
        <taxon>Eukaryota</taxon>
        <taxon>Viridiplantae</taxon>
        <taxon>Streptophyta</taxon>
        <taxon>Embryophyta</taxon>
        <taxon>Tracheophyta</taxon>
        <taxon>Spermatophyta</taxon>
        <taxon>Magnoliopsida</taxon>
        <taxon>Liliopsida</taxon>
        <taxon>Zingiberales</taxon>
        <taxon>Musaceae</taxon>
        <taxon>Ensete</taxon>
    </lineage>
</organism>
<dbReference type="Proteomes" id="UP000287651">
    <property type="component" value="Unassembled WGS sequence"/>
</dbReference>
<gene>
    <name evidence="5" type="ORF">B296_00041486</name>
</gene>
<keyword evidence="3" id="KW-0863">Zinc-finger</keyword>
<dbReference type="Pfam" id="PF13901">
    <property type="entry name" value="RH_dom"/>
    <property type="match status" value="1"/>
</dbReference>
<reference evidence="5 6" key="1">
    <citation type="journal article" date="2014" name="Agronomy (Basel)">
        <title>A Draft Genome Sequence for Ensete ventricosum, the Drought-Tolerant Tree Against Hunger.</title>
        <authorList>
            <person name="Harrison J."/>
            <person name="Moore K.A."/>
            <person name="Paszkiewicz K."/>
            <person name="Jones T."/>
            <person name="Grant M."/>
            <person name="Ambacheew D."/>
            <person name="Muzemil S."/>
            <person name="Studholme D.J."/>
        </authorList>
    </citation>
    <scope>NUCLEOTIDE SEQUENCE [LARGE SCALE GENOMIC DNA]</scope>
</reference>
<evidence type="ECO:0000256" key="4">
    <source>
        <dbReference type="ARBA" id="ARBA00022833"/>
    </source>
</evidence>
<keyword evidence="1" id="KW-0479">Metal-binding</keyword>
<dbReference type="PANTHER" id="PTHR12326">
    <property type="entry name" value="PLECKSTRIN HOMOLOGY DOMAIN CONTAINING PROTEIN"/>
    <property type="match status" value="1"/>
</dbReference>
<evidence type="ECO:0000256" key="2">
    <source>
        <dbReference type="ARBA" id="ARBA00022737"/>
    </source>
</evidence>
<keyword evidence="2" id="KW-0677">Repeat</keyword>
<dbReference type="AlphaFoldDB" id="A0A426ZLU2"/>
<dbReference type="GO" id="GO:0008270">
    <property type="term" value="F:zinc ion binding"/>
    <property type="evidence" value="ECO:0007669"/>
    <property type="project" value="UniProtKB-KW"/>
</dbReference>
<keyword evidence="4" id="KW-0862">Zinc</keyword>
<evidence type="ECO:0000313" key="6">
    <source>
        <dbReference type="Proteomes" id="UP000287651"/>
    </source>
</evidence>
<name>A0A426ZLU2_ENSVE</name>
<evidence type="ECO:0000313" key="5">
    <source>
        <dbReference type="EMBL" id="RRT64901.1"/>
    </source>
</evidence>
<dbReference type="EMBL" id="AMZH03006012">
    <property type="protein sequence ID" value="RRT64901.1"/>
    <property type="molecule type" value="Genomic_DNA"/>
</dbReference>
<dbReference type="PANTHER" id="PTHR12326:SF3">
    <property type="entry name" value="DIFFERENTIALLY EXPRESSED IN FDCP 8 HOMOLOG"/>
    <property type="match status" value="1"/>
</dbReference>